<gene>
    <name evidence="1" type="ORF">ADA01nite_12130</name>
</gene>
<protein>
    <submittedName>
        <fullName evidence="1">Uncharacterized protein</fullName>
    </submittedName>
</protein>
<reference evidence="1 2" key="1">
    <citation type="submission" date="2019-07" db="EMBL/GenBank/DDBJ databases">
        <title>Whole genome shotgun sequence of Aneurinibacillus danicus NBRC 102444.</title>
        <authorList>
            <person name="Hosoyama A."/>
            <person name="Uohara A."/>
            <person name="Ohji S."/>
            <person name="Ichikawa N."/>
        </authorList>
    </citation>
    <scope>NUCLEOTIDE SEQUENCE [LARGE SCALE GENOMIC DNA]</scope>
    <source>
        <strain evidence="1 2">NBRC 102444</strain>
    </source>
</reference>
<proteinExistence type="predicted"/>
<comment type="caution">
    <text evidence="1">The sequence shown here is derived from an EMBL/GenBank/DDBJ whole genome shotgun (WGS) entry which is preliminary data.</text>
</comment>
<sequence>MAVHLRIDSRVHLFRFLQVGKLYKQGYYKRYINLLKNFGIETVVSPLSMGYTSISRAKSQSDARTDMIGIRQ</sequence>
<dbReference type="AlphaFoldDB" id="A0A511V7T5"/>
<evidence type="ECO:0000313" key="2">
    <source>
        <dbReference type="Proteomes" id="UP000321157"/>
    </source>
</evidence>
<name>A0A511V7T5_9BACL</name>
<accession>A0A511V7T5</accession>
<organism evidence="1 2">
    <name type="scientific">Aneurinibacillus danicus</name>
    <dbReference type="NCBI Taxonomy" id="267746"/>
    <lineage>
        <taxon>Bacteria</taxon>
        <taxon>Bacillati</taxon>
        <taxon>Bacillota</taxon>
        <taxon>Bacilli</taxon>
        <taxon>Bacillales</taxon>
        <taxon>Paenibacillaceae</taxon>
        <taxon>Aneurinibacillus group</taxon>
        <taxon>Aneurinibacillus</taxon>
    </lineage>
</organism>
<evidence type="ECO:0000313" key="1">
    <source>
        <dbReference type="EMBL" id="GEN33753.1"/>
    </source>
</evidence>
<dbReference type="EMBL" id="BJXX01000052">
    <property type="protein sequence ID" value="GEN33753.1"/>
    <property type="molecule type" value="Genomic_DNA"/>
</dbReference>
<dbReference type="Proteomes" id="UP000321157">
    <property type="component" value="Unassembled WGS sequence"/>
</dbReference>
<dbReference type="RefSeq" id="WP_146809074.1">
    <property type="nucleotide sequence ID" value="NZ_BJXX01000052.1"/>
</dbReference>
<keyword evidence="2" id="KW-1185">Reference proteome</keyword>